<dbReference type="Pfam" id="PF00027">
    <property type="entry name" value="cNMP_binding"/>
    <property type="match status" value="1"/>
</dbReference>
<dbReference type="InterPro" id="IPR018422">
    <property type="entry name" value="Cation/H_exchanger_CPA1"/>
</dbReference>
<dbReference type="InterPro" id="IPR036259">
    <property type="entry name" value="MFS_trans_sf"/>
</dbReference>
<evidence type="ECO:0000256" key="1">
    <source>
        <dbReference type="ARBA" id="ARBA00004651"/>
    </source>
</evidence>
<evidence type="ECO:0000256" key="2">
    <source>
        <dbReference type="ARBA" id="ARBA00022448"/>
    </source>
</evidence>
<feature type="transmembrane region" description="Helical" evidence="10">
    <location>
        <begin position="209"/>
        <end position="232"/>
    </location>
</feature>
<feature type="transmembrane region" description="Helical" evidence="10">
    <location>
        <begin position="16"/>
        <end position="37"/>
    </location>
</feature>
<evidence type="ECO:0000256" key="10">
    <source>
        <dbReference type="SAM" id="Phobius"/>
    </source>
</evidence>
<name>A0A1R2BZD6_9CILI</name>
<dbReference type="GO" id="GO:0015386">
    <property type="term" value="F:potassium:proton antiporter activity"/>
    <property type="evidence" value="ECO:0007669"/>
    <property type="project" value="TreeGrafter"/>
</dbReference>
<evidence type="ECO:0000313" key="12">
    <source>
        <dbReference type="EMBL" id="OMJ82153.1"/>
    </source>
</evidence>
<feature type="domain" description="Cyclic nucleotide-binding" evidence="11">
    <location>
        <begin position="745"/>
        <end position="829"/>
    </location>
</feature>
<feature type="transmembrane region" description="Helical" evidence="10">
    <location>
        <begin position="111"/>
        <end position="134"/>
    </location>
</feature>
<dbReference type="InterPro" id="IPR000595">
    <property type="entry name" value="cNMP-bd_dom"/>
</dbReference>
<dbReference type="CDD" id="cd00038">
    <property type="entry name" value="CAP_ED"/>
    <property type="match status" value="1"/>
</dbReference>
<keyword evidence="4 10" id="KW-0812">Transmembrane</keyword>
<evidence type="ECO:0000313" key="13">
    <source>
        <dbReference type="Proteomes" id="UP000187209"/>
    </source>
</evidence>
<dbReference type="GO" id="GO:0098719">
    <property type="term" value="P:sodium ion import across plasma membrane"/>
    <property type="evidence" value="ECO:0007669"/>
    <property type="project" value="TreeGrafter"/>
</dbReference>
<feature type="transmembrane region" description="Helical" evidence="10">
    <location>
        <begin position="296"/>
        <end position="320"/>
    </location>
</feature>
<keyword evidence="3" id="KW-1003">Cell membrane</keyword>
<dbReference type="Proteomes" id="UP000187209">
    <property type="component" value="Unassembled WGS sequence"/>
</dbReference>
<feature type="transmembrane region" description="Helical" evidence="10">
    <location>
        <begin position="332"/>
        <end position="357"/>
    </location>
</feature>
<evidence type="ECO:0000256" key="6">
    <source>
        <dbReference type="ARBA" id="ARBA00023053"/>
    </source>
</evidence>
<keyword evidence="5 10" id="KW-1133">Transmembrane helix</keyword>
<dbReference type="EMBL" id="MPUH01000351">
    <property type="protein sequence ID" value="OMJ82153.1"/>
    <property type="molecule type" value="Genomic_DNA"/>
</dbReference>
<keyword evidence="13" id="KW-1185">Reference proteome</keyword>
<dbReference type="GO" id="GO:0005886">
    <property type="term" value="C:plasma membrane"/>
    <property type="evidence" value="ECO:0007669"/>
    <property type="project" value="UniProtKB-SubCell"/>
</dbReference>
<dbReference type="PROSITE" id="PS50042">
    <property type="entry name" value="CNMP_BINDING_3"/>
    <property type="match status" value="1"/>
</dbReference>
<dbReference type="SUPFAM" id="SSF51206">
    <property type="entry name" value="cAMP-binding domain-like"/>
    <property type="match status" value="1"/>
</dbReference>
<evidence type="ECO:0000256" key="8">
    <source>
        <dbReference type="ARBA" id="ARBA00023136"/>
    </source>
</evidence>
<keyword evidence="8 10" id="KW-0472">Membrane</keyword>
<evidence type="ECO:0000256" key="5">
    <source>
        <dbReference type="ARBA" id="ARBA00022989"/>
    </source>
</evidence>
<dbReference type="AlphaFoldDB" id="A0A1R2BZD6"/>
<gene>
    <name evidence="12" type="ORF">SteCoe_17229</name>
</gene>
<keyword evidence="6" id="KW-0915">Sodium</keyword>
<evidence type="ECO:0000256" key="4">
    <source>
        <dbReference type="ARBA" id="ARBA00022692"/>
    </source>
</evidence>
<keyword evidence="9" id="KW-0739">Sodium transport</keyword>
<comment type="caution">
    <text evidence="12">The sequence shown here is derived from an EMBL/GenBank/DDBJ whole genome shotgun (WGS) entry which is preliminary data.</text>
</comment>
<reference evidence="12 13" key="1">
    <citation type="submission" date="2016-11" db="EMBL/GenBank/DDBJ databases">
        <title>The macronuclear genome of Stentor coeruleus: a giant cell with tiny introns.</title>
        <authorList>
            <person name="Slabodnick M."/>
            <person name="Ruby J.G."/>
            <person name="Reiff S.B."/>
            <person name="Swart E.C."/>
            <person name="Gosai S."/>
            <person name="Prabakaran S."/>
            <person name="Witkowska E."/>
            <person name="Larue G.E."/>
            <person name="Fisher S."/>
            <person name="Freeman R.M."/>
            <person name="Gunawardena J."/>
            <person name="Chu W."/>
            <person name="Stover N.A."/>
            <person name="Gregory B.D."/>
            <person name="Nowacki M."/>
            <person name="Derisi J."/>
            <person name="Roy S.W."/>
            <person name="Marshall W.F."/>
            <person name="Sood P."/>
        </authorList>
    </citation>
    <scope>NUCLEOTIDE SEQUENCE [LARGE SCALE GENOMIC DNA]</scope>
    <source>
        <strain evidence="12">WM001</strain>
    </source>
</reference>
<evidence type="ECO:0000256" key="3">
    <source>
        <dbReference type="ARBA" id="ARBA00022475"/>
    </source>
</evidence>
<feature type="transmembrane region" description="Helical" evidence="10">
    <location>
        <begin position="369"/>
        <end position="391"/>
    </location>
</feature>
<dbReference type="Gene3D" id="6.10.140.1330">
    <property type="match status" value="1"/>
</dbReference>
<keyword evidence="2" id="KW-0813">Transport</keyword>
<dbReference type="InterPro" id="IPR018490">
    <property type="entry name" value="cNMP-bd_dom_sf"/>
</dbReference>
<feature type="transmembrane region" description="Helical" evidence="10">
    <location>
        <begin position="252"/>
        <end position="276"/>
    </location>
</feature>
<dbReference type="Gene3D" id="2.60.120.10">
    <property type="entry name" value="Jelly Rolls"/>
    <property type="match status" value="1"/>
</dbReference>
<keyword evidence="7" id="KW-0406">Ion transport</keyword>
<dbReference type="SUPFAM" id="SSF103473">
    <property type="entry name" value="MFS general substrate transporter"/>
    <property type="match status" value="1"/>
</dbReference>
<feature type="transmembrane region" description="Helical" evidence="10">
    <location>
        <begin position="406"/>
        <end position="426"/>
    </location>
</feature>
<dbReference type="InterPro" id="IPR006153">
    <property type="entry name" value="Cation/H_exchanger_TM"/>
</dbReference>
<dbReference type="PANTHER" id="PTHR10110:SF86">
    <property type="entry name" value="SODIUM_HYDROGEN EXCHANGER 7"/>
    <property type="match status" value="1"/>
</dbReference>
<organism evidence="12 13">
    <name type="scientific">Stentor coeruleus</name>
    <dbReference type="NCBI Taxonomy" id="5963"/>
    <lineage>
        <taxon>Eukaryota</taxon>
        <taxon>Sar</taxon>
        <taxon>Alveolata</taxon>
        <taxon>Ciliophora</taxon>
        <taxon>Postciliodesmatophora</taxon>
        <taxon>Heterotrichea</taxon>
        <taxon>Heterotrichida</taxon>
        <taxon>Stentoridae</taxon>
        <taxon>Stentor</taxon>
    </lineage>
</organism>
<comment type="subcellular location">
    <subcellularLocation>
        <location evidence="1">Cell membrane</location>
        <topology evidence="1">Multi-pass membrane protein</topology>
    </subcellularLocation>
</comment>
<dbReference type="PANTHER" id="PTHR10110">
    <property type="entry name" value="SODIUM/HYDROGEN EXCHANGER"/>
    <property type="match status" value="1"/>
</dbReference>
<evidence type="ECO:0000256" key="9">
    <source>
        <dbReference type="ARBA" id="ARBA00023201"/>
    </source>
</evidence>
<dbReference type="GO" id="GO:0015385">
    <property type="term" value="F:sodium:proton antiporter activity"/>
    <property type="evidence" value="ECO:0007669"/>
    <property type="project" value="InterPro"/>
</dbReference>
<dbReference type="Pfam" id="PF00999">
    <property type="entry name" value="Na_H_Exchanger"/>
    <property type="match status" value="1"/>
</dbReference>
<dbReference type="InterPro" id="IPR014710">
    <property type="entry name" value="RmlC-like_jellyroll"/>
</dbReference>
<proteinExistence type="predicted"/>
<sequence>MSSSGRSLSGSSEGTIGVAAEVVLFVFISLLLTIACYELKKVVKLPPSPLLLVMGILLRDVGQYIGDLGPTVKLLDNLDPHLILLAIMPALIFEAALSTDWYTFKRELGQIIPMATTVVMLSAFLTAVVIKYILDYDFSWEEAMLIGVILNATDHVAVVAQLKEIAADKRFETLIEGETLLNEATVIVLFTVFSTSLESHAGYEEGIILFLRLALGGFGMGILFSLTMGYIIERIVNDAMQETNLTLVTAYLLFFVADGTSLHVSGALAVVTYGLYMSAYGKTLISPTVEKGLHGFWNIVATNMESIVFIMGGMLLGSIFTKSNQDLDTKDISMVFALFVLLHFIRGFSIFVHYPILKHFGYGITAKEAIVMTIAGLKGVISIALALILYHDENITGENAEKFKDVVIFFTLVISALTIVIDNFLIKFAVKKFGMETLTDVQENMLVGVTTAILQHTQKKIDHLRADKDFNLVKWDEVLKLAGPKRLLIQIMKNTKVGAKLLKKHPHDEPNDLLKRYSKKFNLTTSVLTVETRRRFYTTLKGIYWHEFESGQCLGYTSLILIDSCNRALDNESQTMSDWDSLEKDLYNQREMRFYNKLSKIPLLGRFFKKHLYSKIITTYDAASTFIKAHEETEELMDQMEIDVDEVIFHEVMKEAHQQIEKCKDFVRDHITDSYPEVIAEVQSKMASHTLLIAQRKLINKIFHQGVIKELEYEHLIEAIDKNMRKLALQKAPSVPSIKEILKNRFRSAKEKDIESLMTMIEEKQLQPDEILFEEGKPSDGAYLIFNGRVKEYSNWIDQELIIGNIVGVQHLLQEYTTNTSTAIALTSVHAAHIPSSILENEAFIEDCYKEASEELLLLNLTKFGLDGVKEDHIFRVVKNSTIKYFQINSSIDLKRGLLVLWGRISKQYDTYSFVRPVKKVIDCVDKVVVLFFPQHFDEILRSHKTIPDAFASYYLRSMAKSMKIDNYAKHDEDEDKTGKDH</sequence>
<evidence type="ECO:0000256" key="7">
    <source>
        <dbReference type="ARBA" id="ARBA00023065"/>
    </source>
</evidence>
<protein>
    <recommendedName>
        <fullName evidence="11">Cyclic nucleotide-binding domain-containing protein</fullName>
    </recommendedName>
</protein>
<accession>A0A1R2BZD6</accession>
<dbReference type="GO" id="GO:0051453">
    <property type="term" value="P:regulation of intracellular pH"/>
    <property type="evidence" value="ECO:0007669"/>
    <property type="project" value="TreeGrafter"/>
</dbReference>
<dbReference type="OrthoDB" id="441412at2759"/>
<evidence type="ECO:0000259" key="11">
    <source>
        <dbReference type="PROSITE" id="PS50042"/>
    </source>
</evidence>